<dbReference type="Gene3D" id="1.10.10.160">
    <property type="match status" value="1"/>
</dbReference>
<gene>
    <name evidence="10" type="primary">recC</name>
    <name evidence="12" type="ordered locus">Cwoe_3372</name>
</gene>
<keyword evidence="13" id="KW-1185">Reference proteome</keyword>
<keyword evidence="6 10" id="KW-0269">Exonuclease</keyword>
<protein>
    <recommendedName>
        <fullName evidence="10">RecBCD enzyme subunit RecC</fullName>
    </recommendedName>
    <alternativeName>
        <fullName evidence="10">Exonuclease V subunit RecC</fullName>
        <shortName evidence="10">ExoV subunit RecC</shortName>
    </alternativeName>
    <alternativeName>
        <fullName evidence="10">Helicase/nuclease RecBCD subunit RecC</fullName>
    </alternativeName>
</protein>
<dbReference type="PIRSF" id="PIRSF000980">
    <property type="entry name" value="RecC"/>
    <property type="match status" value="1"/>
</dbReference>
<name>D3FF73_CONWI</name>
<evidence type="ECO:0000256" key="10">
    <source>
        <dbReference type="HAMAP-Rule" id="MF_01486"/>
    </source>
</evidence>
<comment type="subunit">
    <text evidence="10">Heterotrimer of RecB, RecC and RecD. All subunits contribute to DNA-binding.</text>
</comment>
<comment type="miscellaneous">
    <text evidence="10">In the RecBCD complex, RecB has a slow 3'-5' helicase, an exonuclease activity and loads RecA onto ssDNA, RecD has a fast 5'-3' helicase activity, while RecC stimulates the ATPase and processivity of the RecB helicase and contributes to recognition of the Chi site.</text>
</comment>
<dbReference type="RefSeq" id="WP_012934841.1">
    <property type="nucleotide sequence ID" value="NC_013739.1"/>
</dbReference>
<dbReference type="GO" id="GO:0003678">
    <property type="term" value="F:DNA helicase activity"/>
    <property type="evidence" value="ECO:0007669"/>
    <property type="project" value="UniProtKB-UniRule"/>
</dbReference>
<dbReference type="PANTHER" id="PTHR30591">
    <property type="entry name" value="RECBCD ENZYME SUBUNIT RECC"/>
    <property type="match status" value="1"/>
</dbReference>
<dbReference type="GO" id="GO:0005524">
    <property type="term" value="F:ATP binding"/>
    <property type="evidence" value="ECO:0007669"/>
    <property type="project" value="UniProtKB-UniRule"/>
</dbReference>
<keyword evidence="3 10" id="KW-0227">DNA damage</keyword>
<dbReference type="InterPro" id="IPR041500">
    <property type="entry name" value="RecC_C"/>
</dbReference>
<dbReference type="PANTHER" id="PTHR30591:SF1">
    <property type="entry name" value="RECBCD ENZYME SUBUNIT RECC"/>
    <property type="match status" value="1"/>
</dbReference>
<dbReference type="AlphaFoldDB" id="D3FF73"/>
<comment type="similarity">
    <text evidence="10">Belongs to the RecC family.</text>
</comment>
<reference evidence="13" key="2">
    <citation type="submission" date="2010-01" db="EMBL/GenBank/DDBJ databases">
        <title>The complete genome of Conexibacter woesei DSM 14684.</title>
        <authorList>
            <consortium name="US DOE Joint Genome Institute (JGI-PGF)"/>
            <person name="Lucas S."/>
            <person name="Copeland A."/>
            <person name="Lapidus A."/>
            <person name="Glavina del Rio T."/>
            <person name="Dalin E."/>
            <person name="Tice H."/>
            <person name="Bruce D."/>
            <person name="Goodwin L."/>
            <person name="Pitluck S."/>
            <person name="Kyrpides N."/>
            <person name="Mavromatis K."/>
            <person name="Ivanova N."/>
            <person name="Mikhailova N."/>
            <person name="Chertkov O."/>
            <person name="Brettin T."/>
            <person name="Detter J.C."/>
            <person name="Han C."/>
            <person name="Larimer F."/>
            <person name="Land M."/>
            <person name="Hauser L."/>
            <person name="Markowitz V."/>
            <person name="Cheng J.-F."/>
            <person name="Hugenholtz P."/>
            <person name="Woyke T."/>
            <person name="Wu D."/>
            <person name="Pukall R."/>
            <person name="Steenblock K."/>
            <person name="Schneider S."/>
            <person name="Klenk H.-P."/>
            <person name="Eisen J.A."/>
        </authorList>
    </citation>
    <scope>NUCLEOTIDE SEQUENCE [LARGE SCALE GENOMIC DNA]</scope>
    <source>
        <strain evidence="13">DSM 14684 / CIP 108061 / JCM 11494 / NBRC 100937 / ID131577</strain>
    </source>
</reference>
<dbReference type="STRING" id="469383.Cwoe_3372"/>
<evidence type="ECO:0000256" key="9">
    <source>
        <dbReference type="ARBA" id="ARBA00023204"/>
    </source>
</evidence>
<dbReference type="Proteomes" id="UP000008229">
    <property type="component" value="Chromosome"/>
</dbReference>
<evidence type="ECO:0000259" key="11">
    <source>
        <dbReference type="Pfam" id="PF17946"/>
    </source>
</evidence>
<dbReference type="Pfam" id="PF17946">
    <property type="entry name" value="RecC_C"/>
    <property type="match status" value="1"/>
</dbReference>
<organism evidence="12 13">
    <name type="scientific">Conexibacter woesei (strain DSM 14684 / CCUG 47730 / CIP 108061 / JCM 11494 / NBRC 100937 / ID131577)</name>
    <dbReference type="NCBI Taxonomy" id="469383"/>
    <lineage>
        <taxon>Bacteria</taxon>
        <taxon>Bacillati</taxon>
        <taxon>Actinomycetota</taxon>
        <taxon>Thermoleophilia</taxon>
        <taxon>Solirubrobacterales</taxon>
        <taxon>Conexibacteraceae</taxon>
        <taxon>Conexibacter</taxon>
    </lineage>
</organism>
<feature type="domain" description="RecC C-terminal" evidence="11">
    <location>
        <begin position="824"/>
        <end position="1060"/>
    </location>
</feature>
<keyword evidence="4 10" id="KW-0378">Hydrolase</keyword>
<dbReference type="Pfam" id="PF04257">
    <property type="entry name" value="Exonuc_V_gamma"/>
    <property type="match status" value="1"/>
</dbReference>
<keyword evidence="1 10" id="KW-0540">Nuclease</keyword>
<dbReference type="EMBL" id="CP001854">
    <property type="protein sequence ID" value="ADB51790.1"/>
    <property type="molecule type" value="Genomic_DNA"/>
</dbReference>
<reference evidence="12 13" key="1">
    <citation type="journal article" date="2010" name="Stand. Genomic Sci.">
        <title>Complete genome sequence of Conexibacter woesei type strain (ID131577).</title>
        <authorList>
            <person name="Pukall R."/>
            <person name="Lapidus A."/>
            <person name="Glavina Del Rio T."/>
            <person name="Copeland A."/>
            <person name="Tice H."/>
            <person name="Cheng J.-F."/>
            <person name="Lucas S."/>
            <person name="Chen F."/>
            <person name="Nolan M."/>
            <person name="Bruce D."/>
            <person name="Goodwin L."/>
            <person name="Pitluck S."/>
            <person name="Mavromatis K."/>
            <person name="Ivanova N."/>
            <person name="Ovchinnikova G."/>
            <person name="Pati A."/>
            <person name="Chen A."/>
            <person name="Palaniappan K."/>
            <person name="Land M."/>
            <person name="Hauser L."/>
            <person name="Chang Y.-J."/>
            <person name="Jeffries C.D."/>
            <person name="Chain P."/>
            <person name="Meincke L."/>
            <person name="Sims D."/>
            <person name="Brettin T."/>
            <person name="Detter J.C."/>
            <person name="Rohde M."/>
            <person name="Goeker M."/>
            <person name="Bristow J."/>
            <person name="Eisen J.A."/>
            <person name="Markowitz V."/>
            <person name="Kyrpides N.C."/>
            <person name="Klenk H.-P."/>
            <person name="Hugenholtz P."/>
        </authorList>
    </citation>
    <scope>NUCLEOTIDE SEQUENCE [LARGE SCALE GENOMIC DNA]</scope>
    <source>
        <strain evidence="13">DSM 14684 / CIP 108061 / JCM 11494 / NBRC 100937 / ID131577</strain>
    </source>
</reference>
<sequence length="1143" mass="123300">MLHVHHADGADRLVAALAEVLTVRLADPFAAEVVAVPTRGVERWLAQRLSGRLGTSPGAGDGICANVAFPTPRRVVEEAIAAASGLDAATDPWRPERALWPLLELVDAASDEAWLGRLTAHLDRAAGDRSRRLSAVRHVATLFARYALHRPAMLRAWAAGSDEDGAGGALDAEHRWQAELWRRLRERVGVPGPAELLDLGRARLVEDPGLSDLPERISLFGLTSLPARDLQLLRALAERRDVHLFLLMPSPAAWRGIADAAGRGPILTRGQALSAALPAHPLLASWGRDGRELQLLLEPLPTEAVHADAIGAGDEPDTLLARVQADIRADRTPREDEPVQLGDGDASVQVHVCHGRARQVEVLRDAILHALADDPSLEPRDVIVMCPDIETFAPLVEATFGAGEADVGEALADDAVDLSGAHPAELRVRLADRSLRQTNPVLGVVTKLLELATARVTASELLDLVDREPVRRRFRLEEDELARVEDWVAASGIRWGLDAAHRAPFRLQHVPQGTWAAGLDRLLTGVAMAERPGHTLAGVLPLDDVDSSAIDLAGRFAELLDRLAAALDELAAPKPISAWATAIAEAADTMTATTPRDAWQRAELQQLLADVVEEATNDGVASAVSLDVADVAALLGGRLAGRPTRTNFRTGHLTVCTLQPMRSVPHRVICLLGLDDDVFPRRSPRDGDDVLLDEPWIGDRDGRSEDRQILLDALMAAGDRLIVTYSGRSERTNAERAPAVPIGELLDVIDRTACAADGGRARDAVLVRHPLQPFDAANFAPSTLVPQRAWSFDGVTLEGARALGGERGSRPPFLPRPLQPQDADVIELDQLLAFVGHPVRAFLRQRLGVGVDVGAGERSDSLPIELDPLARWGLGARLLAARRAGVDVGVAVADERARGSVPPGALGDQVLRGVVAEVEAILGAAAETVGAGGPLRTLDVRIALEDGRTLAGTIGGVGQYVLPVVTYSRVDPRRRMESWVRLLALTAAFPERSLVATTVGRARRDVDRATTIARIAQPGGEPDVRRTRAHAELARIVDLYDRGMREPLPLFRQTSAAYAAGGATAVARAHTAWETDFQPLREDLDPEHQLVFGGTLPFERLLAEAPRDDEQGEDWDMSEPSRFGRYARRLWSGLLAHEELIDR</sequence>
<dbReference type="SUPFAM" id="SSF52540">
    <property type="entry name" value="P-loop containing nucleoside triphosphate hydrolases"/>
    <property type="match status" value="2"/>
</dbReference>
<dbReference type="InterPro" id="IPR011335">
    <property type="entry name" value="Restrct_endonuc-II-like"/>
</dbReference>
<dbReference type="Gene3D" id="3.40.50.10930">
    <property type="match status" value="1"/>
</dbReference>
<keyword evidence="7 10" id="KW-0067">ATP-binding</keyword>
<dbReference type="GO" id="GO:0009338">
    <property type="term" value="C:exodeoxyribonuclease V complex"/>
    <property type="evidence" value="ECO:0007669"/>
    <property type="project" value="InterPro"/>
</dbReference>
<dbReference type="GO" id="GO:0000724">
    <property type="term" value="P:double-strand break repair via homologous recombination"/>
    <property type="evidence" value="ECO:0007669"/>
    <property type="project" value="UniProtKB-UniRule"/>
</dbReference>
<dbReference type="SUPFAM" id="SSF52980">
    <property type="entry name" value="Restriction endonuclease-like"/>
    <property type="match status" value="1"/>
</dbReference>
<keyword evidence="9 10" id="KW-0234">DNA repair</keyword>
<evidence type="ECO:0000256" key="7">
    <source>
        <dbReference type="ARBA" id="ARBA00022840"/>
    </source>
</evidence>
<evidence type="ECO:0000256" key="3">
    <source>
        <dbReference type="ARBA" id="ARBA00022763"/>
    </source>
</evidence>
<dbReference type="HAMAP" id="MF_01486">
    <property type="entry name" value="RecC"/>
    <property type="match status" value="1"/>
</dbReference>
<dbReference type="eggNOG" id="COG1330">
    <property type="taxonomic scope" value="Bacteria"/>
</dbReference>
<dbReference type="NCBIfam" id="TIGR01450">
    <property type="entry name" value="recC"/>
    <property type="match status" value="1"/>
</dbReference>
<evidence type="ECO:0000256" key="5">
    <source>
        <dbReference type="ARBA" id="ARBA00022806"/>
    </source>
</evidence>
<dbReference type="Gene3D" id="1.10.10.990">
    <property type="match status" value="1"/>
</dbReference>
<comment type="function">
    <text evidence="10">A helicase/nuclease that prepares dsDNA breaks (DSB) for recombinational DNA repair. Binds to DSBs and unwinds DNA via a highly rapid and processive ATP-dependent bidirectional helicase activity. Unwinds dsDNA until it encounters a Chi (crossover hotspot instigator) sequence from the 3' direction. Cuts ssDNA a few nucleotides 3' to the Chi site. The properties and activities of the enzyme are changed at Chi. The Chi-altered holoenzyme produces a long 3'-ssDNA overhang and facilitates RecA-binding to the ssDNA for homologous DNA recombination and repair. Holoenzyme degrades any linearized DNA that is unable to undergo homologous recombination. In the holoenzyme this subunit recognizes the wild-type Chi sequence, and when added to isolated RecB increases its ATP-dependent helicase processivity.</text>
</comment>
<accession>D3FF73</accession>
<dbReference type="InterPro" id="IPR013986">
    <property type="entry name" value="DExx_box_DNA_helicase_dom_sf"/>
</dbReference>
<proteinExistence type="inferred from homology"/>
<keyword evidence="5 10" id="KW-0347">Helicase</keyword>
<evidence type="ECO:0000256" key="8">
    <source>
        <dbReference type="ARBA" id="ARBA00023125"/>
    </source>
</evidence>
<dbReference type="HOGENOM" id="CLU_007513_1_0_11"/>
<dbReference type="GO" id="GO:0008854">
    <property type="term" value="F:exodeoxyribonuclease V activity"/>
    <property type="evidence" value="ECO:0007669"/>
    <property type="project" value="InterPro"/>
</dbReference>
<keyword evidence="8 10" id="KW-0238">DNA-binding</keyword>
<evidence type="ECO:0000256" key="6">
    <source>
        <dbReference type="ARBA" id="ARBA00022839"/>
    </source>
</evidence>
<dbReference type="KEGG" id="cwo:Cwoe_3372"/>
<keyword evidence="2 10" id="KW-0547">Nucleotide-binding</keyword>
<dbReference type="InterPro" id="IPR027417">
    <property type="entry name" value="P-loop_NTPase"/>
</dbReference>
<dbReference type="GO" id="GO:0003677">
    <property type="term" value="F:DNA binding"/>
    <property type="evidence" value="ECO:0007669"/>
    <property type="project" value="UniProtKB-UniRule"/>
</dbReference>
<dbReference type="InterPro" id="IPR006697">
    <property type="entry name" value="RecC"/>
</dbReference>
<evidence type="ECO:0000256" key="2">
    <source>
        <dbReference type="ARBA" id="ARBA00022741"/>
    </source>
</evidence>
<evidence type="ECO:0000313" key="13">
    <source>
        <dbReference type="Proteomes" id="UP000008229"/>
    </source>
</evidence>
<evidence type="ECO:0000256" key="1">
    <source>
        <dbReference type="ARBA" id="ARBA00022722"/>
    </source>
</evidence>
<evidence type="ECO:0000313" key="12">
    <source>
        <dbReference type="EMBL" id="ADB51790.1"/>
    </source>
</evidence>
<dbReference type="Gene3D" id="3.40.50.300">
    <property type="entry name" value="P-loop containing nucleotide triphosphate hydrolases"/>
    <property type="match status" value="2"/>
</dbReference>
<dbReference type="OrthoDB" id="9762834at2"/>
<evidence type="ECO:0000256" key="4">
    <source>
        <dbReference type="ARBA" id="ARBA00022801"/>
    </source>
</evidence>